<evidence type="ECO:0008006" key="4">
    <source>
        <dbReference type="Google" id="ProtNLM"/>
    </source>
</evidence>
<name>A0ABR2HE87_9EUKA</name>
<proteinExistence type="predicted"/>
<gene>
    <name evidence="2" type="ORF">M9Y10_024429</name>
</gene>
<comment type="caution">
    <text evidence="2">The sequence shown here is derived from an EMBL/GenBank/DDBJ whole genome shotgun (WGS) entry which is preliminary data.</text>
</comment>
<evidence type="ECO:0000256" key="1">
    <source>
        <dbReference type="SAM" id="Coils"/>
    </source>
</evidence>
<protein>
    <recommendedName>
        <fullName evidence="4">F5/8 type C domain-containing protein</fullName>
    </recommendedName>
</protein>
<keyword evidence="3" id="KW-1185">Reference proteome</keyword>
<reference evidence="2 3" key="1">
    <citation type="submission" date="2024-04" db="EMBL/GenBank/DDBJ databases">
        <title>Tritrichomonas musculus Genome.</title>
        <authorList>
            <person name="Alves-Ferreira E."/>
            <person name="Grigg M."/>
            <person name="Lorenzi H."/>
            <person name="Galac M."/>
        </authorList>
    </citation>
    <scope>NUCLEOTIDE SEQUENCE [LARGE SCALE GENOMIC DNA]</scope>
    <source>
        <strain evidence="2 3">EAF2021</strain>
    </source>
</reference>
<dbReference type="Proteomes" id="UP001470230">
    <property type="component" value="Unassembled WGS sequence"/>
</dbReference>
<evidence type="ECO:0000313" key="3">
    <source>
        <dbReference type="Proteomes" id="UP001470230"/>
    </source>
</evidence>
<feature type="coiled-coil region" evidence="1">
    <location>
        <begin position="1"/>
        <end position="139"/>
    </location>
</feature>
<sequence>MKEFVSNEKDMKQKISELEERLKSAENKLNDFQKVADEQVNQKKMMEIYESKINDLLVKFEESQQKLTQQIKLSDNSQKIETLNQKVKLNEEKISQIIQDIQDSKQTIDKQMVSNEQSIQKVKNEFTQIQAVLKKQQKQEKSTVDCQQGVFKYLFDKYNANPATNGIVTITGICDKSQNELFPKIIDSSWTENNWVSKDIENSFIKFEFKNILVKIEKYHLLLGWTNGNAVFRSWILTGVTEDNRNVVLHEINNSNDVTEEHPETTILICNQPFVKSIQITMKGRRLIGSKPQNYQMCVRNIEFYGKIKQMIE</sequence>
<keyword evidence="1" id="KW-0175">Coiled coil</keyword>
<organism evidence="2 3">
    <name type="scientific">Tritrichomonas musculus</name>
    <dbReference type="NCBI Taxonomy" id="1915356"/>
    <lineage>
        <taxon>Eukaryota</taxon>
        <taxon>Metamonada</taxon>
        <taxon>Parabasalia</taxon>
        <taxon>Tritrichomonadida</taxon>
        <taxon>Tritrichomonadidae</taxon>
        <taxon>Tritrichomonas</taxon>
    </lineage>
</organism>
<evidence type="ECO:0000313" key="2">
    <source>
        <dbReference type="EMBL" id="KAK8844223.1"/>
    </source>
</evidence>
<dbReference type="EMBL" id="JAPFFF010000033">
    <property type="protein sequence ID" value="KAK8844223.1"/>
    <property type="molecule type" value="Genomic_DNA"/>
</dbReference>
<accession>A0ABR2HE87</accession>